<dbReference type="PANTHER" id="PTHR11011">
    <property type="entry name" value="MALE STERILITY PROTEIN 2-RELATED"/>
    <property type="match status" value="1"/>
</dbReference>
<gene>
    <name evidence="7" type="primary">LOC123081000</name>
</gene>
<keyword evidence="8" id="KW-1185">Reference proteome</keyword>
<evidence type="ECO:0000256" key="3">
    <source>
        <dbReference type="ARBA" id="ARBA00023098"/>
    </source>
</evidence>
<organism evidence="7">
    <name type="scientific">Triticum aestivum</name>
    <name type="common">Wheat</name>
    <dbReference type="NCBI Taxonomy" id="4565"/>
    <lineage>
        <taxon>Eukaryota</taxon>
        <taxon>Viridiplantae</taxon>
        <taxon>Streptophyta</taxon>
        <taxon>Embryophyta</taxon>
        <taxon>Tracheophyta</taxon>
        <taxon>Spermatophyta</taxon>
        <taxon>Magnoliopsida</taxon>
        <taxon>Liliopsida</taxon>
        <taxon>Poales</taxon>
        <taxon>Poaceae</taxon>
        <taxon>BOP clade</taxon>
        <taxon>Pooideae</taxon>
        <taxon>Triticodae</taxon>
        <taxon>Triticeae</taxon>
        <taxon>Triticinae</taxon>
        <taxon>Triticum</taxon>
    </lineage>
</organism>
<evidence type="ECO:0000259" key="6">
    <source>
        <dbReference type="Pfam" id="PF07993"/>
    </source>
</evidence>
<comment type="catalytic activity">
    <reaction evidence="4">
        <text>a long-chain fatty acyl-CoA + 2 NADPH + 2 H(+) = a long-chain primary fatty alcohol + 2 NADP(+) + CoA</text>
        <dbReference type="Rhea" id="RHEA:52716"/>
        <dbReference type="ChEBI" id="CHEBI:15378"/>
        <dbReference type="ChEBI" id="CHEBI:57287"/>
        <dbReference type="ChEBI" id="CHEBI:57783"/>
        <dbReference type="ChEBI" id="CHEBI:58349"/>
        <dbReference type="ChEBI" id="CHEBI:77396"/>
        <dbReference type="ChEBI" id="CHEBI:83139"/>
        <dbReference type="EC" id="1.2.1.84"/>
    </reaction>
</comment>
<comment type="similarity">
    <text evidence="1 4">Belongs to the fatty acyl-CoA reductase family.</text>
</comment>
<evidence type="ECO:0000256" key="1">
    <source>
        <dbReference type="ARBA" id="ARBA00005928"/>
    </source>
</evidence>
<dbReference type="AlphaFoldDB" id="A0A3B5Z3T4"/>
<dbReference type="Gramene" id="TraesRN1B0101115900.1">
    <property type="protein sequence ID" value="TraesRN1B0101115900.1"/>
    <property type="gene ID" value="TraesRN1B0101115900"/>
</dbReference>
<dbReference type="Gene3D" id="3.40.50.720">
    <property type="entry name" value="NAD(P)-binding Rossmann-like Domain"/>
    <property type="match status" value="1"/>
</dbReference>
<dbReference type="Gramene" id="TraesROB_scaffold_000649_01G000500.1">
    <property type="protein sequence ID" value="TraesROB_scaffold_000649_01G000500.1"/>
    <property type="gene ID" value="TraesROB_scaffold_000649_01G000500"/>
</dbReference>
<dbReference type="Gramene" id="TraesCS1B02G402600.1">
    <property type="protein sequence ID" value="TraesCS1B02G402600.1"/>
    <property type="gene ID" value="TraesCS1B02G402600"/>
</dbReference>
<dbReference type="PaxDb" id="4565-Traes_1BL_1499B214B.1"/>
<comment type="function">
    <text evidence="4">Catalyzes the reduction of fatty acyl-CoA to fatty alcohols.</text>
</comment>
<feature type="domain" description="Fatty acyl-CoA reductase C-terminal" evidence="5">
    <location>
        <begin position="501"/>
        <end position="572"/>
    </location>
</feature>
<dbReference type="InterPro" id="IPR033640">
    <property type="entry name" value="FAR_C"/>
</dbReference>
<dbReference type="CDD" id="cd09071">
    <property type="entry name" value="FAR_C"/>
    <property type="match status" value="1"/>
</dbReference>
<dbReference type="STRING" id="4565.A0A3B5Z3T4"/>
<evidence type="ECO:0000313" key="7">
    <source>
        <dbReference type="EnsemblPlants" id="TraesCS1B02G402600.1"/>
    </source>
</evidence>
<accession>A0A3B5Z3T4</accession>
<dbReference type="Pfam" id="PF07993">
    <property type="entry name" value="NAD_binding_4"/>
    <property type="match status" value="1"/>
</dbReference>
<proteinExistence type="inferred from homology"/>
<evidence type="ECO:0000259" key="5">
    <source>
        <dbReference type="Pfam" id="PF03015"/>
    </source>
</evidence>
<keyword evidence="3 4" id="KW-0443">Lipid metabolism</keyword>
<sequence length="583" mass="64956">MASMLNLYHTVAHKCVGFPARKEGHAHSRSAAALPLRKRRLASDASAWCMNKHLSSYGGSLPSYAVTMDCKNIIAGSAPSDEADGIGITEFFVGKNFFITGGTGFLAKVIIEKILRTTPDVGKIYVLIKAKDSEAALERLQNEIVGTELFKCLEQLHGKDYRHFLARKLVAVVGNVREANMGIAPELADEIAKKVDVIINSAANTTFDERYDIAMDVNTMGPFRLMSFARRFSNLKLFLHISTAYVNGRRQGVVLEKPFSLGDTITKELGYSDSSGLQNTVLDIEAEIKLAFCSKHNSDDAASFSQQMKNLGIERARLHGWQDTYVFTKAMGEMVLNSMRGEIPVVTIRPSIIEGTWSEPMPGWIEGIRMIDPIMMYYAKGRLSGFPVDGDGVVDVVPADMVVNATLAALAKHAQAIGAAQEMLIYHVGSSTANPLIWRDMFKFFFEHFTRYPLNLAAGQAIKVAPMRIFGNMHQFNNNVERDMLLWGAGETLSPRARMLFSKYADKIIHLARMYQPYGFYGCRFDNANTKALFAEMSSEEKAQFHFDVRSIEWKEYFTNVHIPGFMKHVMKGRGTSSIVGNN</sequence>
<dbReference type="PANTHER" id="PTHR11011:SF117">
    <property type="entry name" value="FATTY ACYL-COA REDUCTASE"/>
    <property type="match status" value="1"/>
</dbReference>
<evidence type="ECO:0000256" key="4">
    <source>
        <dbReference type="RuleBase" id="RU363097"/>
    </source>
</evidence>
<dbReference type="OrthoDB" id="429813at2759"/>
<dbReference type="Pfam" id="PF03015">
    <property type="entry name" value="Sterile"/>
    <property type="match status" value="1"/>
</dbReference>
<dbReference type="OMA" id="THEWRFH"/>
<dbReference type="Proteomes" id="UP000019116">
    <property type="component" value="Chromosome 1B"/>
</dbReference>
<evidence type="ECO:0000256" key="2">
    <source>
        <dbReference type="ARBA" id="ARBA00022516"/>
    </source>
</evidence>
<keyword evidence="4" id="KW-0521">NADP</keyword>
<dbReference type="Gramene" id="TraesCLE_scaffold_000144_01G000100.1">
    <property type="protein sequence ID" value="TraesCLE_scaffold_000144_01G000100.1"/>
    <property type="gene ID" value="TraesCLE_scaffold_000144_01G000100"/>
</dbReference>
<dbReference type="GO" id="GO:0102965">
    <property type="term" value="F:alcohol-forming long-chain fatty acyl-CoA reductase activity"/>
    <property type="evidence" value="ECO:0007669"/>
    <property type="project" value="UniProtKB-EC"/>
</dbReference>
<reference evidence="7" key="2">
    <citation type="submission" date="2018-10" db="UniProtKB">
        <authorList>
            <consortium name="EnsemblPlants"/>
        </authorList>
    </citation>
    <scope>IDENTIFICATION</scope>
</reference>
<dbReference type="SUPFAM" id="SSF51735">
    <property type="entry name" value="NAD(P)-binding Rossmann-fold domains"/>
    <property type="match status" value="1"/>
</dbReference>
<feature type="domain" description="Thioester reductase (TE)" evidence="6">
    <location>
        <begin position="99"/>
        <end position="406"/>
    </location>
</feature>
<reference evidence="7" key="1">
    <citation type="submission" date="2018-08" db="EMBL/GenBank/DDBJ databases">
        <authorList>
            <person name="Rossello M."/>
        </authorList>
    </citation>
    <scope>NUCLEOTIDE SEQUENCE [LARGE SCALE GENOMIC DNA]</scope>
    <source>
        <strain evidence="7">cv. Chinese Spring</strain>
    </source>
</reference>
<dbReference type="InterPro" id="IPR036291">
    <property type="entry name" value="NAD(P)-bd_dom_sf"/>
</dbReference>
<dbReference type="InterPro" id="IPR026055">
    <property type="entry name" value="FAR"/>
</dbReference>
<dbReference type="Gramene" id="TraesWEE_scaffold_001488_01G000100.1">
    <property type="protein sequence ID" value="TraesWEE_scaffold_001488_01G000100.1"/>
    <property type="gene ID" value="TraesWEE_scaffold_001488_01G000100"/>
</dbReference>
<keyword evidence="4" id="KW-0560">Oxidoreductase</keyword>
<dbReference type="EnsemblPlants" id="TraesCS1B02G402600.1">
    <property type="protein sequence ID" value="TraesCS1B02G402600.1"/>
    <property type="gene ID" value="TraesCS1B02G402600"/>
</dbReference>
<evidence type="ECO:0000313" key="8">
    <source>
        <dbReference type="Proteomes" id="UP000019116"/>
    </source>
</evidence>
<protein>
    <recommendedName>
        <fullName evidence="4">Fatty acyl-CoA reductase</fullName>
        <ecNumber evidence="4">1.2.1.84</ecNumber>
    </recommendedName>
</protein>
<dbReference type="Gramene" id="TraesCS1B03G1084700.1">
    <property type="protein sequence ID" value="TraesCS1B03G1084700.1.CDS"/>
    <property type="gene ID" value="TraesCS1B03G1084700"/>
</dbReference>
<dbReference type="GO" id="GO:0035336">
    <property type="term" value="P:long-chain fatty-acyl-CoA metabolic process"/>
    <property type="evidence" value="ECO:0000318"/>
    <property type="project" value="GO_Central"/>
</dbReference>
<dbReference type="CDD" id="cd05236">
    <property type="entry name" value="FAR-N_SDR_e"/>
    <property type="match status" value="1"/>
</dbReference>
<dbReference type="SMR" id="A0A3B5Z3T4"/>
<dbReference type="InterPro" id="IPR013120">
    <property type="entry name" value="FAR_NAD-bd"/>
</dbReference>
<dbReference type="GO" id="GO:0010345">
    <property type="term" value="P:suberin biosynthetic process"/>
    <property type="evidence" value="ECO:0000318"/>
    <property type="project" value="GO_Central"/>
</dbReference>
<keyword evidence="2 4" id="KW-0444">Lipid biosynthesis</keyword>
<dbReference type="GO" id="GO:0080019">
    <property type="term" value="F:alcohol-forming very long-chain fatty acyl-CoA reductase activity"/>
    <property type="evidence" value="ECO:0000318"/>
    <property type="project" value="GO_Central"/>
</dbReference>
<dbReference type="EC" id="1.2.1.84" evidence="4"/>
<name>A0A3B5Z3T4_WHEAT</name>